<evidence type="ECO:0000256" key="5">
    <source>
        <dbReference type="RuleBase" id="RU364132"/>
    </source>
</evidence>
<feature type="compositionally biased region" description="Basic residues" evidence="6">
    <location>
        <begin position="306"/>
        <end position="326"/>
    </location>
</feature>
<reference evidence="7" key="2">
    <citation type="submission" date="2014-03" db="EMBL/GenBank/DDBJ databases">
        <title>The whipworm genome and dual-species transcriptomics of an intimate host-pathogen interaction.</title>
        <authorList>
            <person name="Foth B.J."/>
            <person name="Tsai I.J."/>
            <person name="Reid A.J."/>
            <person name="Bancroft A.J."/>
            <person name="Nichol S."/>
            <person name="Tracey A."/>
            <person name="Holroyd N."/>
            <person name="Cotton J.A."/>
            <person name="Stanley E.J."/>
            <person name="Zarowiecki M."/>
            <person name="Liu J.Z."/>
            <person name="Huckvale T."/>
            <person name="Cooper P.J."/>
            <person name="Grencis R.K."/>
            <person name="Berriman M."/>
        </authorList>
    </citation>
    <scope>NUCLEOTIDE SEQUENCE [LARGE SCALE GENOMIC DNA]</scope>
</reference>
<dbReference type="InterPro" id="IPR007023">
    <property type="entry name" value="Ribosom_reg"/>
</dbReference>
<dbReference type="EMBL" id="HG806179">
    <property type="protein sequence ID" value="CDW57558.1"/>
    <property type="molecule type" value="Genomic_DNA"/>
</dbReference>
<protein>
    <recommendedName>
        <fullName evidence="5">Ribosome biogenesis regulatory protein</fullName>
    </recommendedName>
</protein>
<evidence type="ECO:0000256" key="1">
    <source>
        <dbReference type="ARBA" id="ARBA00004123"/>
    </source>
</evidence>
<proteinExistence type="inferred from homology"/>
<comment type="subcellular location">
    <subcellularLocation>
        <location evidence="1 5">Nucleus</location>
    </subcellularLocation>
</comment>
<dbReference type="Pfam" id="PF04939">
    <property type="entry name" value="RRS1"/>
    <property type="match status" value="1"/>
</dbReference>
<keyword evidence="8" id="KW-1185">Reference proteome</keyword>
<keyword evidence="3 5" id="KW-0690">Ribosome biogenesis</keyword>
<evidence type="ECO:0000313" key="8">
    <source>
        <dbReference type="Proteomes" id="UP000030665"/>
    </source>
</evidence>
<feature type="region of interest" description="Disordered" evidence="6">
    <location>
        <begin position="275"/>
        <end position="326"/>
    </location>
</feature>
<dbReference type="OrthoDB" id="28455at2759"/>
<reference evidence="7" key="1">
    <citation type="submission" date="2014-01" db="EMBL/GenBank/DDBJ databases">
        <authorList>
            <person name="Aslett M."/>
        </authorList>
    </citation>
    <scope>NUCLEOTIDE SEQUENCE</scope>
</reference>
<dbReference type="GO" id="GO:0005634">
    <property type="term" value="C:nucleus"/>
    <property type="evidence" value="ECO:0007669"/>
    <property type="project" value="UniProtKB-SubCell"/>
</dbReference>
<gene>
    <name evidence="7" type="ORF">TTRE_0000585001</name>
</gene>
<evidence type="ECO:0000256" key="4">
    <source>
        <dbReference type="ARBA" id="ARBA00023242"/>
    </source>
</evidence>
<dbReference type="STRING" id="36087.A0A077ZDC7"/>
<accession>A0A077ZDC7</accession>
<evidence type="ECO:0000256" key="2">
    <source>
        <dbReference type="ARBA" id="ARBA00010077"/>
    </source>
</evidence>
<dbReference type="AlphaFoldDB" id="A0A077ZDC7"/>
<comment type="function">
    <text evidence="5">Involved in ribosomal large subunit assembly.</text>
</comment>
<evidence type="ECO:0000313" key="7">
    <source>
        <dbReference type="EMBL" id="CDW57558.1"/>
    </source>
</evidence>
<dbReference type="Proteomes" id="UP000030665">
    <property type="component" value="Unassembled WGS sequence"/>
</dbReference>
<keyword evidence="4 5" id="KW-0539">Nucleus</keyword>
<sequence length="326" mass="37976">MSNCSELVNAEKSVEPNVDLGNILLVDLEPLDKYAWRTNGESYLLSRCQDDLQYLVSSLWQLPKSCAQDSTVVDLPAPAFHLPREKPVPKMKPPTKWEEYAKLKGIQRRKKSRMVWVQEANEWRPRWGYKRANDDTKDWLIEISDKDNPVEDYFAERMEAKKERIAKNELQRLKNIARSVKESCLPDIAVGPQSQVKTKQQAFEKIERARKSTASVGIFQERLRGEKLPKGPSKKRRFLPNEVSGASEKERYLNLLQKMDKRTDILNVDRAIRLQRKEGQEANHVTNMENGKEKRKRSTKSNVRGKQVKRRQKGTNHRKKKGKRGR</sequence>
<comment type="similarity">
    <text evidence="2 5">Belongs to the RRS1 family.</text>
</comment>
<dbReference type="GO" id="GO:0042254">
    <property type="term" value="P:ribosome biogenesis"/>
    <property type="evidence" value="ECO:0007669"/>
    <property type="project" value="UniProtKB-KW"/>
</dbReference>
<feature type="region of interest" description="Disordered" evidence="6">
    <location>
        <begin position="223"/>
        <end position="244"/>
    </location>
</feature>
<evidence type="ECO:0000256" key="3">
    <source>
        <dbReference type="ARBA" id="ARBA00022517"/>
    </source>
</evidence>
<name>A0A077ZDC7_TRITR</name>
<evidence type="ECO:0000256" key="6">
    <source>
        <dbReference type="SAM" id="MobiDB-lite"/>
    </source>
</evidence>
<organism evidence="7 8">
    <name type="scientific">Trichuris trichiura</name>
    <name type="common">Whipworm</name>
    <name type="synonym">Trichocephalus trichiurus</name>
    <dbReference type="NCBI Taxonomy" id="36087"/>
    <lineage>
        <taxon>Eukaryota</taxon>
        <taxon>Metazoa</taxon>
        <taxon>Ecdysozoa</taxon>
        <taxon>Nematoda</taxon>
        <taxon>Enoplea</taxon>
        <taxon>Dorylaimia</taxon>
        <taxon>Trichinellida</taxon>
        <taxon>Trichuridae</taxon>
        <taxon>Trichuris</taxon>
    </lineage>
</organism>